<dbReference type="PANTHER" id="PTHR16155">
    <property type="entry name" value="DED DOMAIN-CONTAINING PROTEIN"/>
    <property type="match status" value="1"/>
</dbReference>
<dbReference type="STRING" id="28743.ENSCVAP00000029463"/>
<dbReference type="InterPro" id="IPR011029">
    <property type="entry name" value="DEATH-like_dom_sf"/>
</dbReference>
<dbReference type="SUPFAM" id="SSF47986">
    <property type="entry name" value="DEATH domain"/>
    <property type="match status" value="1"/>
</dbReference>
<reference evidence="3" key="2">
    <citation type="submission" date="2025-09" db="UniProtKB">
        <authorList>
            <consortium name="Ensembl"/>
        </authorList>
    </citation>
    <scope>IDENTIFICATION</scope>
</reference>
<feature type="compositionally biased region" description="Basic and acidic residues" evidence="1">
    <location>
        <begin position="132"/>
        <end position="142"/>
    </location>
</feature>
<evidence type="ECO:0000313" key="3">
    <source>
        <dbReference type="Ensembl" id="ENSCVAP00000029463.1"/>
    </source>
</evidence>
<feature type="domain" description="Pyrin" evidence="2">
    <location>
        <begin position="163"/>
        <end position="253"/>
    </location>
</feature>
<organism evidence="3 4">
    <name type="scientific">Cyprinodon variegatus</name>
    <name type="common">Sheepshead minnow</name>
    <dbReference type="NCBI Taxonomy" id="28743"/>
    <lineage>
        <taxon>Eukaryota</taxon>
        <taxon>Metazoa</taxon>
        <taxon>Chordata</taxon>
        <taxon>Craniata</taxon>
        <taxon>Vertebrata</taxon>
        <taxon>Euteleostomi</taxon>
        <taxon>Actinopterygii</taxon>
        <taxon>Neopterygii</taxon>
        <taxon>Teleostei</taxon>
        <taxon>Neoteleostei</taxon>
        <taxon>Acanthomorphata</taxon>
        <taxon>Ovalentaria</taxon>
        <taxon>Atherinomorphae</taxon>
        <taxon>Cyprinodontiformes</taxon>
        <taxon>Cyprinodontidae</taxon>
        <taxon>Cyprinodon</taxon>
    </lineage>
</organism>
<accession>A0A3Q2EAK9</accession>
<feature type="region of interest" description="Disordered" evidence="1">
    <location>
        <begin position="115"/>
        <end position="147"/>
    </location>
</feature>
<dbReference type="Gene3D" id="1.10.150.50">
    <property type="entry name" value="Transcription Factor, Ets-1"/>
    <property type="match status" value="1"/>
</dbReference>
<feature type="compositionally biased region" description="Polar residues" evidence="1">
    <location>
        <begin position="115"/>
        <end position="126"/>
    </location>
</feature>
<evidence type="ECO:0000259" key="2">
    <source>
        <dbReference type="PROSITE" id="PS50824"/>
    </source>
</evidence>
<dbReference type="GeneTree" id="ENSGT00390000013973"/>
<dbReference type="InterPro" id="IPR004020">
    <property type="entry name" value="DAPIN"/>
</dbReference>
<proteinExistence type="predicted"/>
<dbReference type="Ensembl" id="ENSCVAT00000022448.1">
    <property type="protein sequence ID" value="ENSCVAP00000029463.1"/>
    <property type="gene ID" value="ENSCVAG00000017258.1"/>
</dbReference>
<evidence type="ECO:0000313" key="4">
    <source>
        <dbReference type="Proteomes" id="UP000265020"/>
    </source>
</evidence>
<dbReference type="Pfam" id="PF02758">
    <property type="entry name" value="PYRIN"/>
    <property type="match status" value="1"/>
</dbReference>
<dbReference type="SMART" id="SM01289">
    <property type="entry name" value="PYRIN"/>
    <property type="match status" value="1"/>
</dbReference>
<dbReference type="InterPro" id="IPR013761">
    <property type="entry name" value="SAM/pointed_sf"/>
</dbReference>
<dbReference type="SUPFAM" id="SSF47769">
    <property type="entry name" value="SAM/Pointed domain"/>
    <property type="match status" value="1"/>
</dbReference>
<dbReference type="PROSITE" id="PS50824">
    <property type="entry name" value="DAPIN"/>
    <property type="match status" value="1"/>
</dbReference>
<sequence>LAKWEHQSEYPAYVESWSKDQVSQWLLEHVKIYSKYAQRLLNEDVSGDCLICFMKQDFLDLEVKSGPAVKILAQLKKLNNEEEPVLQPSTQTSVGQAEGDTCVGLENNLPHTSEINQDIQEKTGSQGPPERTSIKTEEKTTEPEPFGPKHKYFLPLQVNPQPQSPQTTIIIKNILDDLRKHDLKNFHFYLSEYTKPKRKPIPRGKLEGKDTMDTAQILTGHYGGQEALLVTKDLLQEINQRELARQLEKDIGNLSSECIFERATLLFLQCLVFSFSDYLFFGFDAGQLEQPRLSRDDMKKETNQGDKLRSLLTCGGDSLESYNRFVIVVNKSNPEQVQYLNFLSKLKLFCVLDFDPNSVAEGGLCHSYRELRVANLHLPTQFQGHTEAVINELNLYLQTSWVFCNGRNDLDDYRELDYRTWLRKSCKDLEQLVSFICNPDVLHDGRYLVIFLLLSPVHSEKDPVLDTYMSFIKHIAESNIISICESQNTYLKWRELIKAKCDFDIEHLSINELSLSEINGTIMGLGPVTQSSTRLLPSSGSSTVVLKQKDEDLLTALDVLCLNQCEKIYEESSSEFHDFRKTVEEEFYRGAKVRWWNFYFCDENAERPFIKREKYEHVKKMIRSHRTSSSNTCVLLTLFHDPGCGGTTLAMHVMWDLRKEFRCAVLKDNTVPKTEVANQLRVANLHLPTQFQGHTEAVINELNLYLQTSWVFCNGRNDLDDYRELDYRTWLRKSCKDLEQLVSFICNPDVLHDGRYLVIFLLLSPVHSEKDPVLDTYMSFIKHIAESNIISICESQNTYLKWRELIKAKCDFDIEHLSINELSLSEINGTIMGLGPVTQSSTRLLPSSGSSTVVLKQKDEDLLTALDVLCLNQCEKIYEESSSEFHDFRKTVEEEFYRGAKVRWWNFYFCDENAERPFIKREKYEHVKKMIRSHRTSSSNTCVLLTLFHDPGCGGTTLAMHVMWDLRKEFRCAVLKDNTVPKTEVANQVQHLMKLESETPSPVLLLVDDSKEMDNAFDLLICIRQAVEDLSDIHLDDAPNCKVIILNCVRSHDPKEQYRKNNQTQNQYLTAKLTPEEQKEFEKKLKELKETHDKPENFYSFMFMKNNFDRKYTENLAQNTLENFDFSTKEAKLFSFLSLLNTYVTKSEMALSLCEDFFQMKMLRWKEDSVLDRMKPYSNFLIIESVDEWGGYKGIRILHHAIAAACLEELERSHDLKASDIVMEILHYDLFFSVGVVKHRLMRSVIRMLVERQLKKNGEEREPFSPLIDKIHSQQGRQKIQEIFEKASSRFEKKLSIPQALARYLYINVKDFPEAIKWAEKAKNIQENPYTFDTIGEIHKSNLRFNIKEKKEGHNPDNLHMNIEIANNGWKAFKRAQELADLENEIEESPDDESEDYPRNSYNIKGYVKMLEISFLVFEILSRLPFFEEHDPMKKHYLRSFLNGQIPISNVYKENTDYNNRCVEIIKEHELFLVKRKEIKEIFDLLNDNFTYIKQNSELDAVNKRIVSVHFKKYVDLFCSTPQEVKKEKENKMNLSQKLEVEECKQFLEKNQADTFSGILQYLDKPAEEMEQITDCYAFILQNDINERHVKTKINYIMSNIVLHHLKPKSKHVKKYKDLCTLLQDVLQDVGLRHPFPDPYFLAQLLFWPSPTEENIDITKYVEAIRKSSHKHLSKLLQKRSTVASLYLGKEQGLRKLVSKPSLDKSFLPKMNRDVLAQLWRDGDIFKEEAIISRLYRVRGTIEQGGVYAIYGKQRIPVRPARTSDIRSGFSTETVSFYIGFAVNGPVAYDIKYGKIGNERNMI</sequence>
<protein>
    <recommendedName>
        <fullName evidence="2">Pyrin domain-containing protein</fullName>
    </recommendedName>
</protein>
<keyword evidence="4" id="KW-1185">Reference proteome</keyword>
<reference evidence="3" key="1">
    <citation type="submission" date="2025-08" db="UniProtKB">
        <authorList>
            <consortium name="Ensembl"/>
        </authorList>
    </citation>
    <scope>IDENTIFICATION</scope>
</reference>
<name>A0A3Q2EAK9_CYPVA</name>
<dbReference type="Pfam" id="PF00536">
    <property type="entry name" value="SAM_1"/>
    <property type="match status" value="1"/>
</dbReference>
<dbReference type="OMA" id="CNGRNDL"/>
<dbReference type="PANTHER" id="PTHR16155:SF18">
    <property type="entry name" value="STERILE ALPHA MOTIF DOMAIN-CONTAINING PROTEIN 9-LIKE"/>
    <property type="match status" value="1"/>
</dbReference>
<dbReference type="Proteomes" id="UP000265020">
    <property type="component" value="Unassembled WGS sequence"/>
</dbReference>
<dbReference type="Gene3D" id="1.10.533.10">
    <property type="entry name" value="Death Domain, Fas"/>
    <property type="match status" value="1"/>
</dbReference>
<dbReference type="CDD" id="cd08321">
    <property type="entry name" value="Pyrin_ASC-like"/>
    <property type="match status" value="1"/>
</dbReference>
<evidence type="ECO:0000256" key="1">
    <source>
        <dbReference type="SAM" id="MobiDB-lite"/>
    </source>
</evidence>
<dbReference type="GO" id="GO:0005737">
    <property type="term" value="C:cytoplasm"/>
    <property type="evidence" value="ECO:0007669"/>
    <property type="project" value="TreeGrafter"/>
</dbReference>
<dbReference type="InterPro" id="IPR001660">
    <property type="entry name" value="SAM"/>
</dbReference>